<evidence type="ECO:0000259" key="7">
    <source>
        <dbReference type="PROSITE" id="PS50280"/>
    </source>
</evidence>
<feature type="compositionally biased region" description="Basic and acidic residues" evidence="6">
    <location>
        <begin position="856"/>
        <end position="868"/>
    </location>
</feature>
<gene>
    <name evidence="9" type="ORF">QQS21_012076</name>
</gene>
<dbReference type="InterPro" id="IPR046341">
    <property type="entry name" value="SET_dom_sf"/>
</dbReference>
<evidence type="ECO:0008006" key="11">
    <source>
        <dbReference type="Google" id="ProtNLM"/>
    </source>
</evidence>
<dbReference type="InterPro" id="IPR026489">
    <property type="entry name" value="CXC_dom"/>
</dbReference>
<accession>A0AAJ0CC69</accession>
<dbReference type="Proteomes" id="UP001251528">
    <property type="component" value="Unassembled WGS sequence"/>
</dbReference>
<protein>
    <recommendedName>
        <fullName evidence="11">SET domain-containing protein</fullName>
    </recommendedName>
</protein>
<dbReference type="GO" id="GO:0003682">
    <property type="term" value="F:chromatin binding"/>
    <property type="evidence" value="ECO:0007669"/>
    <property type="project" value="TreeGrafter"/>
</dbReference>
<feature type="region of interest" description="Disordered" evidence="6">
    <location>
        <begin position="197"/>
        <end position="221"/>
    </location>
</feature>
<dbReference type="InterPro" id="IPR001214">
    <property type="entry name" value="SET_dom"/>
</dbReference>
<dbReference type="PROSITE" id="PS51633">
    <property type="entry name" value="CXC"/>
    <property type="match status" value="1"/>
</dbReference>
<feature type="compositionally biased region" description="Basic residues" evidence="6">
    <location>
        <begin position="1003"/>
        <end position="1012"/>
    </location>
</feature>
<dbReference type="PANTHER" id="PTHR45747">
    <property type="entry name" value="HISTONE-LYSINE N-METHYLTRANSFERASE E(Z)"/>
    <property type="match status" value="1"/>
</dbReference>
<dbReference type="InterPro" id="IPR048360">
    <property type="entry name" value="Ezh2_CXC_fung"/>
</dbReference>
<feature type="compositionally biased region" description="Basic and acidic residues" evidence="6">
    <location>
        <begin position="1050"/>
        <end position="1063"/>
    </location>
</feature>
<keyword evidence="5" id="KW-0804">Transcription</keyword>
<keyword evidence="10" id="KW-1185">Reference proteome</keyword>
<feature type="compositionally biased region" description="Basic residues" evidence="6">
    <location>
        <begin position="1111"/>
        <end position="1123"/>
    </location>
</feature>
<dbReference type="InterPro" id="IPR040968">
    <property type="entry name" value="EZH2_MCSS_fung"/>
</dbReference>
<dbReference type="GO" id="GO:0031507">
    <property type="term" value="P:heterochromatin formation"/>
    <property type="evidence" value="ECO:0007669"/>
    <property type="project" value="TreeGrafter"/>
</dbReference>
<evidence type="ECO:0000259" key="8">
    <source>
        <dbReference type="PROSITE" id="PS51633"/>
    </source>
</evidence>
<name>A0AAJ0CC69_9HYPO</name>
<dbReference type="PANTHER" id="PTHR45747:SF4">
    <property type="entry name" value="HISTONE-LYSINE N-METHYLTRANSFERASE E(Z)"/>
    <property type="match status" value="1"/>
</dbReference>
<dbReference type="SMART" id="SM00317">
    <property type="entry name" value="SET"/>
    <property type="match status" value="1"/>
</dbReference>
<dbReference type="EMBL" id="JASWJB010000464">
    <property type="protein sequence ID" value="KAK2590245.1"/>
    <property type="molecule type" value="Genomic_DNA"/>
</dbReference>
<dbReference type="Pfam" id="PF00856">
    <property type="entry name" value="SET"/>
    <property type="match status" value="1"/>
</dbReference>
<feature type="region of interest" description="Disordered" evidence="6">
    <location>
        <begin position="82"/>
        <end position="129"/>
    </location>
</feature>
<evidence type="ECO:0000256" key="1">
    <source>
        <dbReference type="ARBA" id="ARBA00022603"/>
    </source>
</evidence>
<dbReference type="GO" id="GO:0005634">
    <property type="term" value="C:nucleus"/>
    <property type="evidence" value="ECO:0007669"/>
    <property type="project" value="TreeGrafter"/>
</dbReference>
<evidence type="ECO:0000313" key="10">
    <source>
        <dbReference type="Proteomes" id="UP001251528"/>
    </source>
</evidence>
<comment type="caution">
    <text evidence="9">The sequence shown here is derived from an EMBL/GenBank/DDBJ whole genome shotgun (WGS) entry which is preliminary data.</text>
</comment>
<feature type="region of interest" description="Disordered" evidence="6">
    <location>
        <begin position="856"/>
        <end position="1132"/>
    </location>
</feature>
<feature type="compositionally biased region" description="Basic residues" evidence="6">
    <location>
        <begin position="886"/>
        <end position="901"/>
    </location>
</feature>
<proteinExistence type="predicted"/>
<feature type="compositionally biased region" description="Basic and acidic residues" evidence="6">
    <location>
        <begin position="945"/>
        <end position="954"/>
    </location>
</feature>
<feature type="compositionally biased region" description="Pro residues" evidence="6">
    <location>
        <begin position="95"/>
        <end position="125"/>
    </location>
</feature>
<dbReference type="InterPro" id="IPR040595">
    <property type="entry name" value="EZH2_N"/>
</dbReference>
<dbReference type="SUPFAM" id="SSF82199">
    <property type="entry name" value="SET domain"/>
    <property type="match status" value="1"/>
</dbReference>
<dbReference type="PROSITE" id="PS50280">
    <property type="entry name" value="SET"/>
    <property type="match status" value="1"/>
</dbReference>
<dbReference type="GO" id="GO:0046976">
    <property type="term" value="F:histone H3K27 methyltransferase activity"/>
    <property type="evidence" value="ECO:0007669"/>
    <property type="project" value="TreeGrafter"/>
</dbReference>
<evidence type="ECO:0000256" key="3">
    <source>
        <dbReference type="ARBA" id="ARBA00022691"/>
    </source>
</evidence>
<evidence type="ECO:0000256" key="5">
    <source>
        <dbReference type="ARBA" id="ARBA00023163"/>
    </source>
</evidence>
<keyword evidence="1" id="KW-0489">Methyltransferase</keyword>
<feature type="compositionally biased region" description="Basic residues" evidence="6">
    <location>
        <begin position="205"/>
        <end position="217"/>
    </location>
</feature>
<feature type="domain" description="CXC" evidence="8">
    <location>
        <begin position="585"/>
        <end position="701"/>
    </location>
</feature>
<reference evidence="9" key="1">
    <citation type="submission" date="2023-06" db="EMBL/GenBank/DDBJ databases">
        <title>Conoideocrella luteorostrata (Hypocreales: Clavicipitaceae), a potential biocontrol fungus for elongate hemlock scale in United States Christmas tree production areas.</title>
        <authorList>
            <person name="Barrett H."/>
            <person name="Lovett B."/>
            <person name="Macias A.M."/>
            <person name="Stajich J.E."/>
            <person name="Kasson M.T."/>
        </authorList>
    </citation>
    <scope>NUCLEOTIDE SEQUENCE</scope>
    <source>
        <strain evidence="9">ARSEF 14590</strain>
    </source>
</reference>
<dbReference type="Pfam" id="PF18600">
    <property type="entry name" value="Ezh2_MCSS_fung"/>
    <property type="match status" value="1"/>
</dbReference>
<organism evidence="9 10">
    <name type="scientific">Conoideocrella luteorostrata</name>
    <dbReference type="NCBI Taxonomy" id="1105319"/>
    <lineage>
        <taxon>Eukaryota</taxon>
        <taxon>Fungi</taxon>
        <taxon>Dikarya</taxon>
        <taxon>Ascomycota</taxon>
        <taxon>Pezizomycotina</taxon>
        <taxon>Sordariomycetes</taxon>
        <taxon>Hypocreomycetidae</taxon>
        <taxon>Hypocreales</taxon>
        <taxon>Clavicipitaceae</taxon>
        <taxon>Conoideocrella</taxon>
    </lineage>
</organism>
<keyword evidence="4" id="KW-0805">Transcription regulation</keyword>
<dbReference type="GO" id="GO:0032259">
    <property type="term" value="P:methylation"/>
    <property type="evidence" value="ECO:0007669"/>
    <property type="project" value="UniProtKB-KW"/>
</dbReference>
<dbReference type="Pfam" id="PF21509">
    <property type="entry name" value="Ezh2-like__CXC_fung"/>
    <property type="match status" value="1"/>
</dbReference>
<dbReference type="AlphaFoldDB" id="A0AAJ0CC69"/>
<evidence type="ECO:0000313" key="9">
    <source>
        <dbReference type="EMBL" id="KAK2590245.1"/>
    </source>
</evidence>
<sequence>MATAGNSGASNHNHIINGEPASLELDRYQRVHAPQLDATFNSRLEAFGNRTIDVISPPPIRRQSSSVSNRIERFARLSHSGASSPLLVNGTHGNPSPPQNLPLQPPPLVDAPRQRTPPQPPPQPTPEAMAVNRMTPRAQTASNVDWTVRKIITQLNACRQDIREGHSRLTTYILESTKATERRIHHGPDLFANVQTQPTEEQKGKTIRIKSKQHVKGKRDQREAHYMPICTKTNKERVPPYRFHHVEIKKNVLTPNTMLTFVPHLRDLESSEETEYNRWLKELEDIDLKSGFKPMIRVEKQKLTIQGEKAATVSMYFDTWLENMAIAGCNKSALISYMAAREPDDAITPQQKTDILNSQGKENATPGANKAAKMFTDAFQHVFRDGLPASKQIDLRRVLMLDESVDNIMDSKPIVKDATSLHDDEDEDELAETNLATYCILGCLICYSHSCDHGEYDNKNMKRTFSISSCSRLSDCLKVRRKGKTNDVRPGKPCRRQCYKRASDVVSSHLHHRPWSDDERIVLRSLFTTANHSAFKGDAICLAAEFLNRDCNEIHKEFKSLGIALPQPDPPDAPPLKNLSWYDRRRKVLLGDWQDHTISHAHQRRENLEPCSHEGPCAPRICPCVDADVLCEKFCGCTVENCAYKFTGCACHSQGKTCQQNKKEKPCICVQLNRECDPQLCGSCGVLERADPLNANDTELHASGCQNCDLQRGLGKSLLLGQSQLEGCGYGLFTAENIAQDEFIVEYVGELITHDEGVRREARRGNVFDEESNVSYVFTLLENEGIWVDAAIYGNLSRYINHASEHDTRGCNITPRILYVNGEYRIEFTALRDIAAGEELFFNYGENFPNLTKKLLDDKAARKPDSKSKSTRTKPGSEPGGPVPRKTSKIGKKRGPGRPRVKRDLPPGFALERETERGKRKRKLDEYEETDDDYDPVVLRASKTKAGESARDSEEPGSASRLRRRLNKEQNRQQQPETPTKRSDLMNKKARGKRGGARPGSGRPRKHPRPVPKPHAAAELTSDMPTESESPAPGLGRTGTSSLGAVSTPEPKRVTRRSEKIDIFEIEDSDDAAANAPLFSSGVKGKKGEVDATVQQRDDEDEDQDVLVRQRSNRATRTRRPPAKFRDDDIWN</sequence>
<dbReference type="Gene3D" id="2.170.270.10">
    <property type="entry name" value="SET domain"/>
    <property type="match status" value="1"/>
</dbReference>
<keyword evidence="3" id="KW-0949">S-adenosyl-L-methionine</keyword>
<evidence type="ECO:0000256" key="4">
    <source>
        <dbReference type="ARBA" id="ARBA00023015"/>
    </source>
</evidence>
<dbReference type="Pfam" id="PF18601">
    <property type="entry name" value="EZH2_N"/>
    <property type="match status" value="1"/>
</dbReference>
<dbReference type="InterPro" id="IPR045318">
    <property type="entry name" value="EZH1/2-like"/>
</dbReference>
<feature type="compositionally biased region" description="Acidic residues" evidence="6">
    <location>
        <begin position="926"/>
        <end position="935"/>
    </location>
</feature>
<evidence type="ECO:0000256" key="6">
    <source>
        <dbReference type="SAM" id="MobiDB-lite"/>
    </source>
</evidence>
<feature type="domain" description="SET" evidence="7">
    <location>
        <begin position="716"/>
        <end position="845"/>
    </location>
</feature>
<evidence type="ECO:0000256" key="2">
    <source>
        <dbReference type="ARBA" id="ARBA00022679"/>
    </source>
</evidence>
<keyword evidence="2" id="KW-0808">Transferase</keyword>